<reference evidence="3 4" key="1">
    <citation type="journal article" date="2015" name="Genome Announc.">
        <title>Complete Genome Sequence of Steroid-Transforming Nocardioides simplex VKM Ac-2033D.</title>
        <authorList>
            <person name="Shtratnikova V.Y."/>
            <person name="Schelkunov M.I."/>
            <person name="Pekov Y.A."/>
            <person name="Fokina V.V."/>
            <person name="Logacheva M.D."/>
            <person name="Sokolov S.L."/>
            <person name="Bragin E.Y."/>
            <person name="Ashapkin V.V."/>
            <person name="Donova M.V."/>
        </authorList>
    </citation>
    <scope>NUCLEOTIDE SEQUENCE [LARGE SCALE GENOMIC DNA]</scope>
    <source>
        <strain evidence="3 4">VKM Ac-2033D</strain>
    </source>
</reference>
<gene>
    <name evidence="3" type="ORF">KR76_13390</name>
</gene>
<dbReference type="KEGG" id="psim:KR76_13390"/>
<feature type="transmembrane region" description="Helical" evidence="1">
    <location>
        <begin position="92"/>
        <end position="110"/>
    </location>
</feature>
<dbReference type="STRING" id="2045.KR76_13390"/>
<feature type="transmembrane region" description="Helical" evidence="1">
    <location>
        <begin position="12"/>
        <end position="34"/>
    </location>
</feature>
<feature type="domain" description="DUF1206" evidence="2">
    <location>
        <begin position="13"/>
        <end position="80"/>
    </location>
</feature>
<feature type="domain" description="DUF1206" evidence="2">
    <location>
        <begin position="186"/>
        <end position="253"/>
    </location>
</feature>
<keyword evidence="1" id="KW-0812">Transmembrane</keyword>
<protein>
    <submittedName>
        <fullName evidence="3">Membrane protein, putative</fullName>
    </submittedName>
</protein>
<dbReference type="Proteomes" id="UP000030300">
    <property type="component" value="Chromosome"/>
</dbReference>
<feature type="transmembrane region" description="Helical" evidence="1">
    <location>
        <begin position="134"/>
        <end position="155"/>
    </location>
</feature>
<evidence type="ECO:0000313" key="4">
    <source>
        <dbReference type="Proteomes" id="UP000030300"/>
    </source>
</evidence>
<feature type="domain" description="DUF1206" evidence="2">
    <location>
        <begin position="89"/>
        <end position="158"/>
    </location>
</feature>
<dbReference type="GeneID" id="96609862"/>
<keyword evidence="4" id="KW-1185">Reference proteome</keyword>
<name>A0A0C5WYQ3_NOCSI</name>
<organism evidence="3 4">
    <name type="scientific">Nocardioides simplex</name>
    <name type="common">Arthrobacter simplex</name>
    <dbReference type="NCBI Taxonomy" id="2045"/>
    <lineage>
        <taxon>Bacteria</taxon>
        <taxon>Bacillati</taxon>
        <taxon>Actinomycetota</taxon>
        <taxon>Actinomycetes</taxon>
        <taxon>Propionibacteriales</taxon>
        <taxon>Nocardioidaceae</taxon>
        <taxon>Pimelobacter</taxon>
    </lineage>
</organism>
<dbReference type="Pfam" id="PF06724">
    <property type="entry name" value="DUF1206"/>
    <property type="match status" value="3"/>
</dbReference>
<feature type="transmembrane region" description="Helical" evidence="1">
    <location>
        <begin position="54"/>
        <end position="72"/>
    </location>
</feature>
<feature type="transmembrane region" description="Helical" evidence="1">
    <location>
        <begin position="228"/>
        <end position="249"/>
    </location>
</feature>
<evidence type="ECO:0000313" key="3">
    <source>
        <dbReference type="EMBL" id="AJR18418.1"/>
    </source>
</evidence>
<dbReference type="HOGENOM" id="CLU_073530_1_0_11"/>
<dbReference type="AlphaFoldDB" id="A0A0C5WYQ3"/>
<accession>A0A0C5WYQ3</accession>
<dbReference type="EMBL" id="CP009896">
    <property type="protein sequence ID" value="AJR18418.1"/>
    <property type="molecule type" value="Genomic_DNA"/>
</dbReference>
<evidence type="ECO:0000259" key="2">
    <source>
        <dbReference type="Pfam" id="PF06724"/>
    </source>
</evidence>
<keyword evidence="1" id="KW-1133">Transmembrane helix</keyword>
<dbReference type="InterPro" id="IPR009597">
    <property type="entry name" value="DUF1206"/>
</dbReference>
<dbReference type="RefSeq" id="WP_141267303.1">
    <property type="nucleotide sequence ID" value="NZ_BJMC01000009.1"/>
</dbReference>
<feature type="transmembrane region" description="Helical" evidence="1">
    <location>
        <begin position="191"/>
        <end position="208"/>
    </location>
</feature>
<dbReference type="OrthoDB" id="4552598at2"/>
<evidence type="ECO:0000256" key="1">
    <source>
        <dbReference type="SAM" id="Phobius"/>
    </source>
</evidence>
<keyword evidence="1" id="KW-0472">Membrane</keyword>
<proteinExistence type="predicted"/>
<sequence length="257" mass="26278">MPGHPVLDRLARLGMLAYGLVYGLVAWLAAALALGDRHGSPSGQGAFQQLAQEPAGRVALWLVAAGLAGLAVDQAVRAVRGSDGWFTRAGSAGRAVVLGFLAVLAVRSALDGSGSGGGREGPRGLTVTLMDLPVGPAIVVALGLGIVAVGGASVVQGLGDAWHDDLDADGRSGTTGTVIEALARTGYLSRGLAFGVIGGLFCWAGLTHDPDKSGGLDQAIVRFRDEPYGRWVILVVAAGLACYGAYHVARAWYLRGR</sequence>